<evidence type="ECO:0000256" key="1">
    <source>
        <dbReference type="SAM" id="MobiDB-lite"/>
    </source>
</evidence>
<sequence length="236" mass="26044">MQRALKEFLKQLSLKLKKTIVRLARVKFDSGNPYNLIRRGFVEGELQDAIMPSPNGPRDFLEGGLQGAIVAFQDGPMDILDMANGTKFRAIAEIELRWYGKGEEFDPKTYTSLFYVSESREARFDVVIGSETCAKEGLLTLNFPVGLPGFPGIRRNTPGPVPSEYRILHTSAFAQILMRFKEPDLKAAQHAQDQTRATEAALMKAHEQRKSQPPSYGSVLPKSVPGTGGSGGLSRS</sequence>
<keyword evidence="3" id="KW-1185">Reference proteome</keyword>
<gene>
    <name evidence="2" type="ORF">H2201_004139</name>
</gene>
<reference evidence="2" key="1">
    <citation type="submission" date="2022-10" db="EMBL/GenBank/DDBJ databases">
        <title>Culturing micro-colonial fungi from biological soil crusts in the Mojave desert and describing Neophaeococcomyces mojavensis, and introducing the new genera and species Taxawa tesnikishii.</title>
        <authorList>
            <person name="Kurbessoian T."/>
            <person name="Stajich J.E."/>
        </authorList>
    </citation>
    <scope>NUCLEOTIDE SEQUENCE</scope>
    <source>
        <strain evidence="2">TK_1</strain>
    </source>
</reference>
<dbReference type="EMBL" id="JAPDRL010000026">
    <property type="protein sequence ID" value="KAJ9665655.1"/>
    <property type="molecule type" value="Genomic_DNA"/>
</dbReference>
<feature type="region of interest" description="Disordered" evidence="1">
    <location>
        <begin position="190"/>
        <end position="236"/>
    </location>
</feature>
<evidence type="ECO:0000313" key="2">
    <source>
        <dbReference type="EMBL" id="KAJ9665655.1"/>
    </source>
</evidence>
<feature type="compositionally biased region" description="Gly residues" evidence="1">
    <location>
        <begin position="226"/>
        <end position="236"/>
    </location>
</feature>
<protein>
    <submittedName>
        <fullName evidence="2">Uncharacterized protein</fullName>
    </submittedName>
</protein>
<organism evidence="2 3">
    <name type="scientific">Coniosporium apollinis</name>
    <dbReference type="NCBI Taxonomy" id="61459"/>
    <lineage>
        <taxon>Eukaryota</taxon>
        <taxon>Fungi</taxon>
        <taxon>Dikarya</taxon>
        <taxon>Ascomycota</taxon>
        <taxon>Pezizomycotina</taxon>
        <taxon>Dothideomycetes</taxon>
        <taxon>Dothideomycetes incertae sedis</taxon>
        <taxon>Coniosporium</taxon>
    </lineage>
</organism>
<comment type="caution">
    <text evidence="2">The sequence shown here is derived from an EMBL/GenBank/DDBJ whole genome shotgun (WGS) entry which is preliminary data.</text>
</comment>
<evidence type="ECO:0000313" key="3">
    <source>
        <dbReference type="Proteomes" id="UP001172684"/>
    </source>
</evidence>
<name>A0ABQ9NTB2_9PEZI</name>
<dbReference type="Proteomes" id="UP001172684">
    <property type="component" value="Unassembled WGS sequence"/>
</dbReference>
<accession>A0ABQ9NTB2</accession>
<proteinExistence type="predicted"/>